<dbReference type="Gene3D" id="3.40.50.300">
    <property type="entry name" value="P-loop containing nucleotide triphosphate hydrolases"/>
    <property type="match status" value="1"/>
</dbReference>
<evidence type="ECO:0000256" key="7">
    <source>
        <dbReference type="ARBA" id="ARBA00022840"/>
    </source>
</evidence>
<sequence>MNEHSTFIYLFFSIQNRLNEINQSGRAKIQALRRYNEDTYKAWAWIRENRESFKGRVHGPIQLDIKLKDTRYANQVEAALGGADSAHLRTFVCEHESDYKHLTRELADKQGLRITAAWPGNISIEDVMKTPCSPEELKTKYKLDYFVMDLLEGAPIVLAYLCQQAKINLCPLSLRAMDPRPLVDDSPFQSFILDKNSYRVRTYTYGRGGTQTSVRGIHPARVLNDSLDIQARDEVRRVLADLDEEMKVVVMNMDDLNKQQQDLKHKIAELKHAKEDAMSKKRDMVRALQLWEGQKRKLQARKRDLESMMQAPETPNQQLDELKQGIIDEVRKRAQLVLNYKTIAQKYVRTLGQRHAVNIELIGAEERQTKMNGFYRERTSELEQCRKDYEKAKVETSQRRQKAREFSNQAQTAGAELQEELADQFKEIYQQWRANGLEQTPEEIEDQINEQQASYDATRSLNPHAAVTYERIKTEIREMNKKADDSETALAKIGSEIEVIHKQWHPRLKRLVHAISSKFSEGLERIGCAGEVGIYEEDNYENWGIEIRVKFRDTEKLQVLTGQRQSGGERAVSTILYLMSLQKLARSPFRVVDEINQGMDPRNERMIHEQIVKAGTIAGTSQYFLITPKLLPDLYYNENMTVLCVHNGEWLPEKRLRAVEVYLQHAVQNLAAA</sequence>
<name>A0A1X2GJ69_9FUNG</name>
<evidence type="ECO:0000256" key="1">
    <source>
        <dbReference type="ARBA" id="ARBA00004123"/>
    </source>
</evidence>
<dbReference type="GO" id="GO:0030915">
    <property type="term" value="C:Smc5-Smc6 complex"/>
    <property type="evidence" value="ECO:0007669"/>
    <property type="project" value="UniProtKB-ARBA"/>
</dbReference>
<evidence type="ECO:0000256" key="4">
    <source>
        <dbReference type="ARBA" id="ARBA00018687"/>
    </source>
</evidence>
<dbReference type="GO" id="GO:0000724">
    <property type="term" value="P:double-strand break repair via homologous recombination"/>
    <property type="evidence" value="ECO:0007669"/>
    <property type="project" value="TreeGrafter"/>
</dbReference>
<reference evidence="11 12" key="1">
    <citation type="submission" date="2016-07" db="EMBL/GenBank/DDBJ databases">
        <title>Pervasive Adenine N6-methylation of Active Genes in Fungi.</title>
        <authorList>
            <consortium name="DOE Joint Genome Institute"/>
            <person name="Mondo S.J."/>
            <person name="Dannebaum R.O."/>
            <person name="Kuo R.C."/>
            <person name="Labutti K."/>
            <person name="Haridas S."/>
            <person name="Kuo A."/>
            <person name="Salamov A."/>
            <person name="Ahrendt S.R."/>
            <person name="Lipzen A."/>
            <person name="Sullivan W."/>
            <person name="Andreopoulos W.B."/>
            <person name="Clum A."/>
            <person name="Lindquist E."/>
            <person name="Daum C."/>
            <person name="Ramamoorthy G.K."/>
            <person name="Gryganskyi A."/>
            <person name="Culley D."/>
            <person name="Magnuson J.K."/>
            <person name="James T.Y."/>
            <person name="O'Malley M.A."/>
            <person name="Stajich J.E."/>
            <person name="Spatafora J.W."/>
            <person name="Visel A."/>
            <person name="Grigoriev I.V."/>
        </authorList>
    </citation>
    <scope>NUCLEOTIDE SEQUENCE [LARGE SCALE GENOMIC DNA]</scope>
    <source>
        <strain evidence="11 12">NRRL 3301</strain>
    </source>
</reference>
<dbReference type="GO" id="GO:0005524">
    <property type="term" value="F:ATP binding"/>
    <property type="evidence" value="ECO:0007669"/>
    <property type="project" value="UniProtKB-KW"/>
</dbReference>
<accession>A0A1X2GJ69</accession>
<dbReference type="GO" id="GO:0005634">
    <property type="term" value="C:nucleus"/>
    <property type="evidence" value="ECO:0007669"/>
    <property type="project" value="UniProtKB-SubCell"/>
</dbReference>
<keyword evidence="6" id="KW-0547">Nucleotide-binding</keyword>
<evidence type="ECO:0000256" key="2">
    <source>
        <dbReference type="ARBA" id="ARBA00004286"/>
    </source>
</evidence>
<keyword evidence="7" id="KW-0067">ATP-binding</keyword>
<comment type="subcellular location">
    <subcellularLocation>
        <location evidence="2">Chromosome</location>
    </subcellularLocation>
    <subcellularLocation>
        <location evidence="1">Nucleus</location>
    </subcellularLocation>
</comment>
<comment type="caution">
    <text evidence="11">The sequence shown here is derived from an EMBL/GenBank/DDBJ whole genome shotgun (WGS) entry which is preliminary data.</text>
</comment>
<protein>
    <recommendedName>
        <fullName evidence="4">Structural maintenance of chromosomes protein 5</fullName>
    </recommendedName>
</protein>
<keyword evidence="5" id="KW-0158">Chromosome</keyword>
<evidence type="ECO:0000256" key="8">
    <source>
        <dbReference type="ARBA" id="ARBA00023054"/>
    </source>
</evidence>
<dbReference type="Proteomes" id="UP000242146">
    <property type="component" value="Unassembled WGS sequence"/>
</dbReference>
<keyword evidence="12" id="KW-1185">Reference proteome</keyword>
<dbReference type="AlphaFoldDB" id="A0A1X2GJ69"/>
<evidence type="ECO:0000313" key="12">
    <source>
        <dbReference type="Proteomes" id="UP000242146"/>
    </source>
</evidence>
<keyword evidence="8 10" id="KW-0175">Coiled coil</keyword>
<dbReference type="InterPro" id="IPR027417">
    <property type="entry name" value="P-loop_NTPase"/>
</dbReference>
<dbReference type="OrthoDB" id="10254973at2759"/>
<dbReference type="SUPFAM" id="SSF52540">
    <property type="entry name" value="P-loop containing nucleoside triphosphate hydrolases"/>
    <property type="match status" value="1"/>
</dbReference>
<dbReference type="PANTHER" id="PTHR45916:SF1">
    <property type="entry name" value="STRUCTURAL MAINTENANCE OF CHROMOSOMES PROTEIN 5"/>
    <property type="match status" value="1"/>
</dbReference>
<dbReference type="FunFam" id="3.40.50.300:FF:001301">
    <property type="entry name" value="Structural maintenance of chromosomes 5"/>
    <property type="match status" value="1"/>
</dbReference>
<feature type="coiled-coil region" evidence="10">
    <location>
        <begin position="239"/>
        <end position="308"/>
    </location>
</feature>
<evidence type="ECO:0000256" key="5">
    <source>
        <dbReference type="ARBA" id="ARBA00022454"/>
    </source>
</evidence>
<dbReference type="STRING" id="101127.A0A1X2GJ69"/>
<keyword evidence="9" id="KW-0539">Nucleus</keyword>
<proteinExistence type="inferred from homology"/>
<evidence type="ECO:0000256" key="10">
    <source>
        <dbReference type="SAM" id="Coils"/>
    </source>
</evidence>
<organism evidence="11 12">
    <name type="scientific">Hesseltinella vesiculosa</name>
    <dbReference type="NCBI Taxonomy" id="101127"/>
    <lineage>
        <taxon>Eukaryota</taxon>
        <taxon>Fungi</taxon>
        <taxon>Fungi incertae sedis</taxon>
        <taxon>Mucoromycota</taxon>
        <taxon>Mucoromycotina</taxon>
        <taxon>Mucoromycetes</taxon>
        <taxon>Mucorales</taxon>
        <taxon>Cunninghamellaceae</taxon>
        <taxon>Hesseltinella</taxon>
    </lineage>
</organism>
<evidence type="ECO:0000256" key="9">
    <source>
        <dbReference type="ARBA" id="ARBA00023242"/>
    </source>
</evidence>
<dbReference type="EMBL" id="MCGT01000012">
    <property type="protein sequence ID" value="ORX55049.1"/>
    <property type="molecule type" value="Genomic_DNA"/>
</dbReference>
<dbReference type="GO" id="GO:0003697">
    <property type="term" value="F:single-stranded DNA binding"/>
    <property type="evidence" value="ECO:0007669"/>
    <property type="project" value="TreeGrafter"/>
</dbReference>
<comment type="similarity">
    <text evidence="3">Belongs to the SMC family. SMC5 subfamily.</text>
</comment>
<evidence type="ECO:0000313" key="11">
    <source>
        <dbReference type="EMBL" id="ORX55049.1"/>
    </source>
</evidence>
<dbReference type="PANTHER" id="PTHR45916">
    <property type="entry name" value="STRUCTURAL MAINTENANCE OF CHROMOSOMES PROTEIN 5"/>
    <property type="match status" value="1"/>
</dbReference>
<evidence type="ECO:0000256" key="6">
    <source>
        <dbReference type="ARBA" id="ARBA00022741"/>
    </source>
</evidence>
<gene>
    <name evidence="11" type="ORF">DM01DRAFT_186669</name>
</gene>
<evidence type="ECO:0000256" key="3">
    <source>
        <dbReference type="ARBA" id="ARBA00010171"/>
    </source>
</evidence>